<dbReference type="EMBL" id="JH992975">
    <property type="protein sequence ID" value="EKX51458.1"/>
    <property type="molecule type" value="Genomic_DNA"/>
</dbReference>
<feature type="compositionally biased region" description="Low complexity" evidence="3">
    <location>
        <begin position="270"/>
        <end position="282"/>
    </location>
</feature>
<gene>
    <name evidence="5" type="ORF">GUITHDRAFT_161527</name>
</gene>
<evidence type="ECO:0000313" key="5">
    <source>
        <dbReference type="EMBL" id="EKX51458.1"/>
    </source>
</evidence>
<dbReference type="HOGENOM" id="CLU_450138_0_0_1"/>
<dbReference type="Pfam" id="PF00059">
    <property type="entry name" value="Lectin_C"/>
    <property type="match status" value="1"/>
</dbReference>
<feature type="compositionally biased region" description="Low complexity" evidence="3">
    <location>
        <begin position="336"/>
        <end position="346"/>
    </location>
</feature>
<dbReference type="CDD" id="cd00037">
    <property type="entry name" value="CLECT"/>
    <property type="match status" value="1"/>
</dbReference>
<evidence type="ECO:0000256" key="2">
    <source>
        <dbReference type="ARBA" id="ARBA00023119"/>
    </source>
</evidence>
<dbReference type="Gene3D" id="3.10.100.10">
    <property type="entry name" value="Mannose-Binding Protein A, subunit A"/>
    <property type="match status" value="1"/>
</dbReference>
<dbReference type="PANTHER" id="PTHR24023:SF1082">
    <property type="entry name" value="COLLAGEN TRIPLE HELIX REPEAT"/>
    <property type="match status" value="1"/>
</dbReference>
<reference evidence="6" key="3">
    <citation type="submission" date="2016-03" db="UniProtKB">
        <authorList>
            <consortium name="EnsemblProtists"/>
        </authorList>
    </citation>
    <scope>IDENTIFICATION</scope>
</reference>
<dbReference type="OrthoDB" id="441660at2759"/>
<dbReference type="InterPro" id="IPR001304">
    <property type="entry name" value="C-type_lectin-like"/>
</dbReference>
<dbReference type="AlphaFoldDB" id="L1JTQ1"/>
<evidence type="ECO:0000313" key="7">
    <source>
        <dbReference type="Proteomes" id="UP000011087"/>
    </source>
</evidence>
<keyword evidence="7" id="KW-1185">Reference proteome</keyword>
<dbReference type="GO" id="GO:0031012">
    <property type="term" value="C:extracellular matrix"/>
    <property type="evidence" value="ECO:0007669"/>
    <property type="project" value="TreeGrafter"/>
</dbReference>
<reference evidence="7" key="2">
    <citation type="submission" date="2012-11" db="EMBL/GenBank/DDBJ databases">
        <authorList>
            <person name="Kuo A."/>
            <person name="Curtis B.A."/>
            <person name="Tanifuji G."/>
            <person name="Burki F."/>
            <person name="Gruber A."/>
            <person name="Irimia M."/>
            <person name="Maruyama S."/>
            <person name="Arias M.C."/>
            <person name="Ball S.G."/>
            <person name="Gile G.H."/>
            <person name="Hirakawa Y."/>
            <person name="Hopkins J.F."/>
            <person name="Rensing S.A."/>
            <person name="Schmutz J."/>
            <person name="Symeonidi A."/>
            <person name="Elias M."/>
            <person name="Eveleigh R.J."/>
            <person name="Herman E.K."/>
            <person name="Klute M.J."/>
            <person name="Nakayama T."/>
            <person name="Obornik M."/>
            <person name="Reyes-Prieto A."/>
            <person name="Armbrust E.V."/>
            <person name="Aves S.J."/>
            <person name="Beiko R.G."/>
            <person name="Coutinho P."/>
            <person name="Dacks J.B."/>
            <person name="Durnford D.G."/>
            <person name="Fast N.M."/>
            <person name="Green B.R."/>
            <person name="Grisdale C."/>
            <person name="Hempe F."/>
            <person name="Henrissat B."/>
            <person name="Hoppner M.P."/>
            <person name="Ishida K.-I."/>
            <person name="Kim E."/>
            <person name="Koreny L."/>
            <person name="Kroth P.G."/>
            <person name="Liu Y."/>
            <person name="Malik S.-B."/>
            <person name="Maier U.G."/>
            <person name="McRose D."/>
            <person name="Mock T."/>
            <person name="Neilson J.A."/>
            <person name="Onodera N.T."/>
            <person name="Poole A.M."/>
            <person name="Pritham E.J."/>
            <person name="Richards T.A."/>
            <person name="Rocap G."/>
            <person name="Roy S.W."/>
            <person name="Sarai C."/>
            <person name="Schaack S."/>
            <person name="Shirato S."/>
            <person name="Slamovits C.H."/>
            <person name="Spencer D.F."/>
            <person name="Suzuki S."/>
            <person name="Worden A.Z."/>
            <person name="Zauner S."/>
            <person name="Barry K."/>
            <person name="Bell C."/>
            <person name="Bharti A.K."/>
            <person name="Crow J.A."/>
            <person name="Grimwood J."/>
            <person name="Kramer R."/>
            <person name="Lindquist E."/>
            <person name="Lucas S."/>
            <person name="Salamov A."/>
            <person name="McFadden G.I."/>
            <person name="Lane C.E."/>
            <person name="Keeling P.J."/>
            <person name="Gray M.W."/>
            <person name="Grigoriev I.V."/>
            <person name="Archibald J.M."/>
        </authorList>
    </citation>
    <scope>NUCLEOTIDE SEQUENCE</scope>
    <source>
        <strain evidence="7">CCMP2712</strain>
    </source>
</reference>
<dbReference type="InterPro" id="IPR050149">
    <property type="entry name" value="Collagen_superfamily"/>
</dbReference>
<dbReference type="EnsemblProtists" id="EKX51458">
    <property type="protein sequence ID" value="EKX51458"/>
    <property type="gene ID" value="GUITHDRAFT_161527"/>
</dbReference>
<feature type="compositionally biased region" description="Low complexity" evidence="3">
    <location>
        <begin position="243"/>
        <end position="256"/>
    </location>
</feature>
<feature type="compositionally biased region" description="Low complexity" evidence="3">
    <location>
        <begin position="316"/>
        <end position="325"/>
    </location>
</feature>
<name>L1JTQ1_GUITC</name>
<dbReference type="SMART" id="SM00034">
    <property type="entry name" value="CLECT"/>
    <property type="match status" value="1"/>
</dbReference>
<dbReference type="RefSeq" id="XP_005838438.1">
    <property type="nucleotide sequence ID" value="XM_005838381.1"/>
</dbReference>
<dbReference type="Pfam" id="PF01391">
    <property type="entry name" value="Collagen"/>
    <property type="match status" value="2"/>
</dbReference>
<dbReference type="PANTHER" id="PTHR24023">
    <property type="entry name" value="COLLAGEN ALPHA"/>
    <property type="match status" value="1"/>
</dbReference>
<dbReference type="PROSITE" id="PS50041">
    <property type="entry name" value="C_TYPE_LECTIN_2"/>
    <property type="match status" value="1"/>
</dbReference>
<dbReference type="OMA" id="DARCRSG"/>
<sequence length="607" mass="62752">MPAVAAGAEGEGGRGLWRNGRMKYLLLSCTAAVFVLYVTIKTTSPTQSSLAAVSTIGQDMEDTPYHTWQDLSVASSLPPPYLVGSVPPQHPSNVVRDVDGTLLPTASHEAAAQVMSVVKDKLKTLKIEDRWHFRRQLDHLEHLRQNLVKLTSRESSLQDTIHGLREKDRQLKLEMEKVRQERMSPGPPGPRGLPGQPGPPGAAGESIVGPPGKQGPQGPEGDPGVPGNPGPAGPRGARGPRGPRGLPGDRGLPGKPGFTGVDGDEGRPGPRGAMGPPGLRGPSGFPGLPGLRGRQGFPGTDGVEGQVGPPGPPGPQGIRGIQGWPGPTGPRGNQGLPGRTGARGAAGPPGPDGMPGAPGPNGPNGAEGAVGQLGPAGIPGPQGVNGAQGIVGIPGTAVIGPPGDNGENGVPGDSGENGAAGAPGSDGSPGAAGSNGAPGENGNPGVPGIQGVDGRDASLRAASCKIGDLYPSPHFWGTDTERFGGWCYTPRQEARTFEEAEHVCRAWGGHVFSYQSVDEMEMAVRLFGHTHFWVGLRRMSDSGGLNGMYRFTDSTDNTYANTRWQSGQPSNAGGNQWCTEMVWQAQMQTVRCDSRLPFICKRESNAP</sequence>
<feature type="compositionally biased region" description="Pro residues" evidence="3">
    <location>
        <begin position="348"/>
        <end position="361"/>
    </location>
</feature>
<evidence type="ECO:0000256" key="1">
    <source>
        <dbReference type="ARBA" id="ARBA00022837"/>
    </source>
</evidence>
<feature type="compositionally biased region" description="Low complexity" evidence="3">
    <location>
        <begin position="417"/>
        <end position="447"/>
    </location>
</feature>
<dbReference type="InterPro" id="IPR008160">
    <property type="entry name" value="Collagen"/>
</dbReference>
<dbReference type="SUPFAM" id="SSF56436">
    <property type="entry name" value="C-type lectin-like"/>
    <property type="match status" value="1"/>
</dbReference>
<feature type="compositionally biased region" description="Low complexity" evidence="3">
    <location>
        <begin position="209"/>
        <end position="225"/>
    </location>
</feature>
<reference evidence="5 7" key="1">
    <citation type="journal article" date="2012" name="Nature">
        <title>Algal genomes reveal evolutionary mosaicism and the fate of nucleomorphs.</title>
        <authorList>
            <consortium name="DOE Joint Genome Institute"/>
            <person name="Curtis B.A."/>
            <person name="Tanifuji G."/>
            <person name="Burki F."/>
            <person name="Gruber A."/>
            <person name="Irimia M."/>
            <person name="Maruyama S."/>
            <person name="Arias M.C."/>
            <person name="Ball S.G."/>
            <person name="Gile G.H."/>
            <person name="Hirakawa Y."/>
            <person name="Hopkins J.F."/>
            <person name="Kuo A."/>
            <person name="Rensing S.A."/>
            <person name="Schmutz J."/>
            <person name="Symeonidi A."/>
            <person name="Elias M."/>
            <person name="Eveleigh R.J."/>
            <person name="Herman E.K."/>
            <person name="Klute M.J."/>
            <person name="Nakayama T."/>
            <person name="Obornik M."/>
            <person name="Reyes-Prieto A."/>
            <person name="Armbrust E.V."/>
            <person name="Aves S.J."/>
            <person name="Beiko R.G."/>
            <person name="Coutinho P."/>
            <person name="Dacks J.B."/>
            <person name="Durnford D.G."/>
            <person name="Fast N.M."/>
            <person name="Green B.R."/>
            <person name="Grisdale C.J."/>
            <person name="Hempel F."/>
            <person name="Henrissat B."/>
            <person name="Hoppner M.P."/>
            <person name="Ishida K."/>
            <person name="Kim E."/>
            <person name="Koreny L."/>
            <person name="Kroth P.G."/>
            <person name="Liu Y."/>
            <person name="Malik S.B."/>
            <person name="Maier U.G."/>
            <person name="McRose D."/>
            <person name="Mock T."/>
            <person name="Neilson J.A."/>
            <person name="Onodera N.T."/>
            <person name="Poole A.M."/>
            <person name="Pritham E.J."/>
            <person name="Richards T.A."/>
            <person name="Rocap G."/>
            <person name="Roy S.W."/>
            <person name="Sarai C."/>
            <person name="Schaack S."/>
            <person name="Shirato S."/>
            <person name="Slamovits C.H."/>
            <person name="Spencer D.F."/>
            <person name="Suzuki S."/>
            <person name="Worden A.Z."/>
            <person name="Zauner S."/>
            <person name="Barry K."/>
            <person name="Bell C."/>
            <person name="Bharti A.K."/>
            <person name="Crow J.A."/>
            <person name="Grimwood J."/>
            <person name="Kramer R."/>
            <person name="Lindquist E."/>
            <person name="Lucas S."/>
            <person name="Salamov A."/>
            <person name="McFadden G.I."/>
            <person name="Lane C.E."/>
            <person name="Keeling P.J."/>
            <person name="Gray M.W."/>
            <person name="Grigoriev I.V."/>
            <person name="Archibald J.M."/>
        </authorList>
    </citation>
    <scope>NUCLEOTIDE SEQUENCE</scope>
    <source>
        <strain evidence="5 7">CCMP2712</strain>
    </source>
</reference>
<dbReference type="InterPro" id="IPR016186">
    <property type="entry name" value="C-type_lectin-like/link_sf"/>
</dbReference>
<accession>L1JTQ1</accession>
<keyword evidence="2" id="KW-0176">Collagen</keyword>
<evidence type="ECO:0000313" key="6">
    <source>
        <dbReference type="EnsemblProtists" id="EKX51458"/>
    </source>
</evidence>
<protein>
    <recommendedName>
        <fullName evidence="4">C-type lectin domain-containing protein</fullName>
    </recommendedName>
</protein>
<feature type="domain" description="C-type lectin" evidence="4">
    <location>
        <begin position="483"/>
        <end position="601"/>
    </location>
</feature>
<dbReference type="STRING" id="905079.L1JTQ1"/>
<evidence type="ECO:0000259" key="4">
    <source>
        <dbReference type="PROSITE" id="PS50041"/>
    </source>
</evidence>
<dbReference type="InterPro" id="IPR016187">
    <property type="entry name" value="CTDL_fold"/>
</dbReference>
<feature type="region of interest" description="Disordered" evidence="3">
    <location>
        <begin position="178"/>
        <end position="453"/>
    </location>
</feature>
<feature type="compositionally biased region" description="Pro residues" evidence="3">
    <location>
        <begin position="185"/>
        <end position="200"/>
    </location>
</feature>
<keyword evidence="1" id="KW-0106">Calcium</keyword>
<organism evidence="5">
    <name type="scientific">Guillardia theta (strain CCMP2712)</name>
    <name type="common">Cryptophyte</name>
    <dbReference type="NCBI Taxonomy" id="905079"/>
    <lineage>
        <taxon>Eukaryota</taxon>
        <taxon>Cryptophyceae</taxon>
        <taxon>Pyrenomonadales</taxon>
        <taxon>Geminigeraceae</taxon>
        <taxon>Guillardia</taxon>
    </lineage>
</organism>
<proteinExistence type="predicted"/>
<dbReference type="eggNOG" id="KOG3544">
    <property type="taxonomic scope" value="Eukaryota"/>
</dbReference>
<dbReference type="GO" id="GO:0005615">
    <property type="term" value="C:extracellular space"/>
    <property type="evidence" value="ECO:0007669"/>
    <property type="project" value="TreeGrafter"/>
</dbReference>
<dbReference type="GeneID" id="17308119"/>
<evidence type="ECO:0000256" key="3">
    <source>
        <dbReference type="SAM" id="MobiDB-lite"/>
    </source>
</evidence>
<dbReference type="PaxDb" id="55529-EKX51458"/>
<dbReference type="Proteomes" id="UP000011087">
    <property type="component" value="Unassembled WGS sequence"/>
</dbReference>
<dbReference type="KEGG" id="gtt:GUITHDRAFT_161527"/>